<dbReference type="InterPro" id="IPR000835">
    <property type="entry name" value="HTH_MarR-typ"/>
</dbReference>
<dbReference type="RefSeq" id="WP_015249729.1">
    <property type="nucleotide sequence ID" value="NC_019892.1"/>
</dbReference>
<dbReference type="Proteomes" id="UP000010798">
    <property type="component" value="Chromosome"/>
</dbReference>
<dbReference type="Gene3D" id="1.10.10.10">
    <property type="entry name" value="Winged helix-like DNA-binding domain superfamily/Winged helix DNA-binding domain"/>
    <property type="match status" value="1"/>
</dbReference>
<dbReference type="Pfam" id="PF12802">
    <property type="entry name" value="MarR_2"/>
    <property type="match status" value="1"/>
</dbReference>
<dbReference type="InterPro" id="IPR036388">
    <property type="entry name" value="WH-like_DNA-bd_sf"/>
</dbReference>
<feature type="domain" description="HTH marR-type" evidence="1">
    <location>
        <begin position="9"/>
        <end position="144"/>
    </location>
</feature>
<dbReference type="PANTHER" id="PTHR33164:SF43">
    <property type="entry name" value="HTH-TYPE TRANSCRIPTIONAL REPRESSOR YETL"/>
    <property type="match status" value="1"/>
</dbReference>
<dbReference type="GO" id="GO:0006950">
    <property type="term" value="P:response to stress"/>
    <property type="evidence" value="ECO:0007669"/>
    <property type="project" value="TreeGrafter"/>
</dbReference>
<dbReference type="HOGENOM" id="CLU_083287_28_0_0"/>
<dbReference type="PANTHER" id="PTHR33164">
    <property type="entry name" value="TRANSCRIPTIONAL REGULATOR, MARR FAMILY"/>
    <property type="match status" value="1"/>
</dbReference>
<organism evidence="2 3">
    <name type="scientific">Singulisphaera acidiphila (strain ATCC BAA-1392 / DSM 18658 / VKM B-2454 / MOB10)</name>
    <dbReference type="NCBI Taxonomy" id="886293"/>
    <lineage>
        <taxon>Bacteria</taxon>
        <taxon>Pseudomonadati</taxon>
        <taxon>Planctomycetota</taxon>
        <taxon>Planctomycetia</taxon>
        <taxon>Isosphaerales</taxon>
        <taxon>Isosphaeraceae</taxon>
        <taxon>Singulisphaera</taxon>
    </lineage>
</organism>
<dbReference type="AlphaFoldDB" id="L0DPN6"/>
<dbReference type="SMART" id="SM00347">
    <property type="entry name" value="HTH_MARR"/>
    <property type="match status" value="1"/>
</dbReference>
<evidence type="ECO:0000259" key="1">
    <source>
        <dbReference type="PROSITE" id="PS50995"/>
    </source>
</evidence>
<gene>
    <name evidence="2" type="ordered locus">Sinac_6571</name>
</gene>
<dbReference type="OrthoDB" id="273614at2"/>
<dbReference type="STRING" id="886293.Sinac_6571"/>
<evidence type="ECO:0000313" key="2">
    <source>
        <dbReference type="EMBL" id="AGA30646.1"/>
    </source>
</evidence>
<dbReference type="PROSITE" id="PS50995">
    <property type="entry name" value="HTH_MARR_2"/>
    <property type="match status" value="1"/>
</dbReference>
<proteinExistence type="predicted"/>
<dbReference type="InterPro" id="IPR036390">
    <property type="entry name" value="WH_DNA-bd_sf"/>
</dbReference>
<dbReference type="SUPFAM" id="SSF46785">
    <property type="entry name" value="Winged helix' DNA-binding domain"/>
    <property type="match status" value="1"/>
</dbReference>
<dbReference type="GO" id="GO:0003700">
    <property type="term" value="F:DNA-binding transcription factor activity"/>
    <property type="evidence" value="ECO:0007669"/>
    <property type="project" value="InterPro"/>
</dbReference>
<dbReference type="InterPro" id="IPR039422">
    <property type="entry name" value="MarR/SlyA-like"/>
</dbReference>
<name>L0DPN6_SINAD</name>
<reference evidence="2 3" key="1">
    <citation type="submission" date="2012-02" db="EMBL/GenBank/DDBJ databases">
        <title>Complete sequence of chromosome of Singulisphaera acidiphila DSM 18658.</title>
        <authorList>
            <consortium name="US DOE Joint Genome Institute (JGI-PGF)"/>
            <person name="Lucas S."/>
            <person name="Copeland A."/>
            <person name="Lapidus A."/>
            <person name="Glavina del Rio T."/>
            <person name="Dalin E."/>
            <person name="Tice H."/>
            <person name="Bruce D."/>
            <person name="Goodwin L."/>
            <person name="Pitluck S."/>
            <person name="Peters L."/>
            <person name="Ovchinnikova G."/>
            <person name="Chertkov O."/>
            <person name="Kyrpides N."/>
            <person name="Mavromatis K."/>
            <person name="Ivanova N."/>
            <person name="Brettin T."/>
            <person name="Detter J.C."/>
            <person name="Han C."/>
            <person name="Larimer F."/>
            <person name="Land M."/>
            <person name="Hauser L."/>
            <person name="Markowitz V."/>
            <person name="Cheng J.-F."/>
            <person name="Hugenholtz P."/>
            <person name="Woyke T."/>
            <person name="Wu D."/>
            <person name="Tindall B."/>
            <person name="Pomrenke H."/>
            <person name="Brambilla E."/>
            <person name="Klenk H.-P."/>
            <person name="Eisen J.A."/>
        </authorList>
    </citation>
    <scope>NUCLEOTIDE SEQUENCE [LARGE SCALE GENOMIC DNA]</scope>
    <source>
        <strain evidence="3">ATCC BAA-1392 / DSM 18658 / VKM B-2454 / MOB10</strain>
    </source>
</reference>
<protein>
    <submittedName>
        <fullName evidence="2">Transcriptional regulator</fullName>
    </submittedName>
</protein>
<sequence>MQQGPPAPEELPVEELRDVSRKLVRELGFMRPTLGDTGLGASAVHAVLEIGRTPGIQARDLADLLRLDKSNTSRQVAKLEAAGLVRRESASGDARSFHLYLTDSGQFLRGDIDRVVTDQVSRALSKLASADRQELIRCLTLYVEALKRVGQEHVD</sequence>
<accession>L0DPN6</accession>
<dbReference type="EMBL" id="CP003364">
    <property type="protein sequence ID" value="AGA30646.1"/>
    <property type="molecule type" value="Genomic_DNA"/>
</dbReference>
<dbReference type="PRINTS" id="PR00598">
    <property type="entry name" value="HTHMARR"/>
</dbReference>
<dbReference type="eggNOG" id="COG1846">
    <property type="taxonomic scope" value="Bacteria"/>
</dbReference>
<keyword evidence="3" id="KW-1185">Reference proteome</keyword>
<dbReference type="KEGG" id="saci:Sinac_6571"/>
<evidence type="ECO:0000313" key="3">
    <source>
        <dbReference type="Proteomes" id="UP000010798"/>
    </source>
</evidence>